<sequence>MMPFPHVDQLSSWLAEAGIDYLELSGPDRQLRLGCAIQQELQVKTTDGARAVAHTVAVRAPMVGTLLHSHPMRRVPLAPCGSLVRAGQAVALLQVGALLVPIDAPCDGVVVEVVAEEGALVGFGAEIARLSDIASEA</sequence>
<gene>
    <name evidence="2" type="ORF">IC761_30330</name>
</gene>
<dbReference type="Proteomes" id="UP000594621">
    <property type="component" value="Chromosome"/>
</dbReference>
<reference evidence="2 3" key="1">
    <citation type="submission" date="2020-09" db="EMBL/GenBank/DDBJ databases">
        <title>Complete genomes of bradyrhizobia occurring on native shrubby legumes in Australia.</title>
        <authorList>
            <person name="Lafay B."/>
        </authorList>
    </citation>
    <scope>NUCLEOTIDE SEQUENCE [LARGE SCALE GENOMIC DNA]</scope>
    <source>
        <strain evidence="2 3">BDV5040</strain>
    </source>
</reference>
<protein>
    <submittedName>
        <fullName evidence="2">Acetyl-CoA carboxylase biotin carboxyl carrier protein subunit</fullName>
    </submittedName>
</protein>
<evidence type="ECO:0000313" key="2">
    <source>
        <dbReference type="EMBL" id="QPF90736.1"/>
    </source>
</evidence>
<evidence type="ECO:0000259" key="1">
    <source>
        <dbReference type="Pfam" id="PF00364"/>
    </source>
</evidence>
<evidence type="ECO:0000313" key="3">
    <source>
        <dbReference type="Proteomes" id="UP000594621"/>
    </source>
</evidence>
<feature type="domain" description="Lipoyl-binding" evidence="1">
    <location>
        <begin position="57"/>
        <end position="130"/>
    </location>
</feature>
<dbReference type="InterPro" id="IPR011053">
    <property type="entry name" value="Single_hybrid_motif"/>
</dbReference>
<dbReference type="AlphaFoldDB" id="A0A7S9GZC4"/>
<dbReference type="EMBL" id="CP061379">
    <property type="protein sequence ID" value="QPF90736.1"/>
    <property type="molecule type" value="Genomic_DNA"/>
</dbReference>
<dbReference type="InterPro" id="IPR000089">
    <property type="entry name" value="Biotin_lipoyl"/>
</dbReference>
<dbReference type="SUPFAM" id="SSF51230">
    <property type="entry name" value="Single hybrid motif"/>
    <property type="match status" value="1"/>
</dbReference>
<dbReference type="Pfam" id="PF00364">
    <property type="entry name" value="Biotin_lipoyl"/>
    <property type="match status" value="1"/>
</dbReference>
<keyword evidence="3" id="KW-1185">Reference proteome</keyword>
<proteinExistence type="predicted"/>
<organism evidence="2 3">
    <name type="scientific">Bradyrhizobium commune</name>
    <dbReference type="NCBI Taxonomy" id="83627"/>
    <lineage>
        <taxon>Bacteria</taxon>
        <taxon>Pseudomonadati</taxon>
        <taxon>Pseudomonadota</taxon>
        <taxon>Alphaproteobacteria</taxon>
        <taxon>Hyphomicrobiales</taxon>
        <taxon>Nitrobacteraceae</taxon>
        <taxon>Bradyrhizobium</taxon>
    </lineage>
</organism>
<dbReference type="Gene3D" id="2.40.50.100">
    <property type="match status" value="1"/>
</dbReference>
<name>A0A7S9GZC4_9BRAD</name>
<dbReference type="KEGG" id="bcou:IC761_30330"/>
<dbReference type="RefSeq" id="WP_195800319.1">
    <property type="nucleotide sequence ID" value="NZ_CP061379.1"/>
</dbReference>
<accession>A0A7S9GZC4</accession>